<dbReference type="HOGENOM" id="CLU_2778670_0_0_1"/>
<evidence type="ECO:0000313" key="3">
    <source>
        <dbReference type="Proteomes" id="UP000001555"/>
    </source>
</evidence>
<accession>B7PAZ3</accession>
<protein>
    <submittedName>
        <fullName evidence="1 2">Uncharacterized protein</fullName>
    </submittedName>
</protein>
<dbReference type="VEuPathDB" id="VectorBase:ISCI002461"/>
<name>B7PAZ3_IXOSC</name>
<evidence type="ECO:0000313" key="2">
    <source>
        <dbReference type="EnsemblMetazoa" id="ISCW002461-PA"/>
    </source>
</evidence>
<reference evidence="2" key="2">
    <citation type="submission" date="2020-05" db="UniProtKB">
        <authorList>
            <consortium name="EnsemblMetazoa"/>
        </authorList>
    </citation>
    <scope>IDENTIFICATION</scope>
    <source>
        <strain evidence="2">wikel</strain>
    </source>
</reference>
<dbReference type="VEuPathDB" id="VectorBase:ISCW002461"/>
<gene>
    <name evidence="1" type="ORF">IscW_ISCW002461</name>
</gene>
<dbReference type="EnsemblMetazoa" id="ISCW002461-RA">
    <property type="protein sequence ID" value="ISCW002461-PA"/>
    <property type="gene ID" value="ISCW002461"/>
</dbReference>
<proteinExistence type="predicted"/>
<reference evidence="1 3" key="1">
    <citation type="submission" date="2008-03" db="EMBL/GenBank/DDBJ databases">
        <title>Annotation of Ixodes scapularis.</title>
        <authorList>
            <consortium name="Ixodes scapularis Genome Project Consortium"/>
            <person name="Caler E."/>
            <person name="Hannick L.I."/>
            <person name="Bidwell S."/>
            <person name="Joardar V."/>
            <person name="Thiagarajan M."/>
            <person name="Amedeo P."/>
            <person name="Galinsky K.J."/>
            <person name="Schobel S."/>
            <person name="Inman J."/>
            <person name="Hostetler J."/>
            <person name="Miller J."/>
            <person name="Hammond M."/>
            <person name="Megy K."/>
            <person name="Lawson D."/>
            <person name="Kodira C."/>
            <person name="Sutton G."/>
            <person name="Meyer J."/>
            <person name="Hill C.A."/>
            <person name="Birren B."/>
            <person name="Nene V."/>
            <person name="Collins F."/>
            <person name="Alarcon-Chaidez F."/>
            <person name="Wikel S."/>
            <person name="Strausberg R."/>
        </authorList>
    </citation>
    <scope>NUCLEOTIDE SEQUENCE [LARGE SCALE GENOMIC DNA]</scope>
    <source>
        <strain evidence="3">Wikel</strain>
        <strain evidence="1">Wikel colony</strain>
    </source>
</reference>
<dbReference type="PaxDb" id="6945-B7PAZ3"/>
<dbReference type="InParanoid" id="B7PAZ3"/>
<organism>
    <name type="scientific">Ixodes scapularis</name>
    <name type="common">Black-legged tick</name>
    <name type="synonym">Deer tick</name>
    <dbReference type="NCBI Taxonomy" id="6945"/>
    <lineage>
        <taxon>Eukaryota</taxon>
        <taxon>Metazoa</taxon>
        <taxon>Ecdysozoa</taxon>
        <taxon>Arthropoda</taxon>
        <taxon>Chelicerata</taxon>
        <taxon>Arachnida</taxon>
        <taxon>Acari</taxon>
        <taxon>Parasitiformes</taxon>
        <taxon>Ixodida</taxon>
        <taxon>Ixodoidea</taxon>
        <taxon>Ixodidae</taxon>
        <taxon>Ixodinae</taxon>
        <taxon>Ixodes</taxon>
    </lineage>
</organism>
<keyword evidence="3" id="KW-1185">Reference proteome</keyword>
<dbReference type="AlphaFoldDB" id="B7PAZ3"/>
<sequence length="69" mass="8111">MENPRPFTNVRMPSACFVSTVARRKPLPTKPCVGAGLQPPPRRQIEERIRSWRKKTLLPPDQFYKHLHF</sequence>
<evidence type="ECO:0000313" key="1">
    <source>
        <dbReference type="EMBL" id="EEC03765.1"/>
    </source>
</evidence>
<dbReference type="EMBL" id="ABJB010612809">
    <property type="status" value="NOT_ANNOTATED_CDS"/>
    <property type="molecule type" value="Genomic_DNA"/>
</dbReference>
<dbReference type="Proteomes" id="UP000001555">
    <property type="component" value="Unassembled WGS sequence"/>
</dbReference>
<dbReference type="EMBL" id="DS673909">
    <property type="protein sequence ID" value="EEC03765.1"/>
    <property type="molecule type" value="Genomic_DNA"/>
</dbReference>